<keyword evidence="3" id="KW-0274">FAD</keyword>
<proteinExistence type="predicted"/>
<evidence type="ECO:0000313" key="7">
    <source>
        <dbReference type="EMBL" id="KRR14779.1"/>
    </source>
</evidence>
<evidence type="ECO:0000256" key="5">
    <source>
        <dbReference type="ARBA" id="ARBA00023033"/>
    </source>
</evidence>
<evidence type="ECO:0000259" key="6">
    <source>
        <dbReference type="Pfam" id="PF01494"/>
    </source>
</evidence>
<evidence type="ECO:0000256" key="2">
    <source>
        <dbReference type="ARBA" id="ARBA00022630"/>
    </source>
</evidence>
<comment type="cofactor">
    <cofactor evidence="1">
        <name>FAD</name>
        <dbReference type="ChEBI" id="CHEBI:57692"/>
    </cofactor>
</comment>
<dbReference type="OrthoDB" id="4230779at2"/>
<evidence type="ECO:0000256" key="1">
    <source>
        <dbReference type="ARBA" id="ARBA00001974"/>
    </source>
</evidence>
<dbReference type="InterPro" id="IPR050493">
    <property type="entry name" value="FAD-dep_Monooxygenase_BioMet"/>
</dbReference>
<reference evidence="7 8" key="1">
    <citation type="submission" date="2014-03" db="EMBL/GenBank/DDBJ databases">
        <title>Bradyrhizobium valentinum sp. nov., isolated from effective nodules of Lupinus mariae-josephae, a lupine endemic of basic-lime soils in Eastern Spain.</title>
        <authorList>
            <person name="Duran D."/>
            <person name="Rey L."/>
            <person name="Navarro A."/>
            <person name="Busquets A."/>
            <person name="Imperial J."/>
            <person name="Ruiz-Argueso T."/>
        </authorList>
    </citation>
    <scope>NUCLEOTIDE SEQUENCE [LARGE SCALE GENOMIC DNA]</scope>
    <source>
        <strain evidence="7 8">PAC68</strain>
    </source>
</reference>
<dbReference type="GO" id="GO:0071949">
    <property type="term" value="F:FAD binding"/>
    <property type="evidence" value="ECO:0007669"/>
    <property type="project" value="InterPro"/>
</dbReference>
<feature type="domain" description="FAD-binding" evidence="6">
    <location>
        <begin position="7"/>
        <end position="356"/>
    </location>
</feature>
<dbReference type="SUPFAM" id="SSF54373">
    <property type="entry name" value="FAD-linked reductases, C-terminal domain"/>
    <property type="match status" value="1"/>
</dbReference>
<dbReference type="EMBL" id="LLXZ01000011">
    <property type="protein sequence ID" value="KRR14779.1"/>
    <property type="molecule type" value="Genomic_DNA"/>
</dbReference>
<name>A0A0R3M4D1_9BRAD</name>
<dbReference type="InterPro" id="IPR002938">
    <property type="entry name" value="FAD-bd"/>
</dbReference>
<comment type="caution">
    <text evidence="7">The sequence shown here is derived from an EMBL/GenBank/DDBJ whole genome shotgun (WGS) entry which is preliminary data.</text>
</comment>
<protein>
    <submittedName>
        <fullName evidence="7">Monooxygenase</fullName>
    </submittedName>
</protein>
<keyword evidence="2" id="KW-0285">Flavoprotein</keyword>
<dbReference type="Pfam" id="PF01494">
    <property type="entry name" value="FAD_binding_3"/>
    <property type="match status" value="1"/>
</dbReference>
<dbReference type="GO" id="GO:0004497">
    <property type="term" value="F:monooxygenase activity"/>
    <property type="evidence" value="ECO:0007669"/>
    <property type="project" value="UniProtKB-KW"/>
</dbReference>
<dbReference type="PANTHER" id="PTHR13789">
    <property type="entry name" value="MONOOXYGENASE"/>
    <property type="match status" value="1"/>
</dbReference>
<gene>
    <name evidence="7" type="ORF">CQ12_29880</name>
</gene>
<sequence length="400" mass="43056">MAAPRTIIVAGAGIGGLTAALSLAAKGFRVIILEKAERLEEAGAGLQLSPNASRILVDLGLRSRLAARAVTPEAINIMSARAGGEIARLPLGEAASLRAGAPYWVMHRADLQAALLAAVNEHPDIDLRLGSQFEDVTSHARGLTVVQRRGNTRQQELAAALVGADGIWSAVRNHLFPDVQPQFSGLIAWRGTLDATTLPREYTSARVQLWMGPDAHLVAYPISGARQINVVAIVPGTWNRPGWSAPGDANELKSAFASQRWPSTARMLIGAVDGWRRWALFTLPDLGEWTEGAVALLGDAAHAMLPFAAQGAGMAIEDAAVLAKCLSESQGDNIAGIPAALKRYGRQRRGRVLRVQRAARQQGRIYHLTGPLALARDLAIKAMGRERMLARQNWIYDWRV</sequence>
<dbReference type="STRING" id="280332.CQ12_29880"/>
<dbReference type="RefSeq" id="WP_057833742.1">
    <property type="nucleotide sequence ID" value="NZ_LLXZ01000011.1"/>
</dbReference>
<organism evidence="7 8">
    <name type="scientific">Bradyrhizobium jicamae</name>
    <dbReference type="NCBI Taxonomy" id="280332"/>
    <lineage>
        <taxon>Bacteria</taxon>
        <taxon>Pseudomonadati</taxon>
        <taxon>Pseudomonadota</taxon>
        <taxon>Alphaproteobacteria</taxon>
        <taxon>Hyphomicrobiales</taxon>
        <taxon>Nitrobacteraceae</taxon>
        <taxon>Bradyrhizobium</taxon>
    </lineage>
</organism>
<keyword evidence="8" id="KW-1185">Reference proteome</keyword>
<dbReference type="InterPro" id="IPR036188">
    <property type="entry name" value="FAD/NAD-bd_sf"/>
</dbReference>
<evidence type="ECO:0000256" key="4">
    <source>
        <dbReference type="ARBA" id="ARBA00023002"/>
    </source>
</evidence>
<keyword evidence="5 7" id="KW-0503">Monooxygenase</keyword>
<dbReference type="Gene3D" id="3.50.50.60">
    <property type="entry name" value="FAD/NAD(P)-binding domain"/>
    <property type="match status" value="1"/>
</dbReference>
<dbReference type="Proteomes" id="UP000050863">
    <property type="component" value="Unassembled WGS sequence"/>
</dbReference>
<accession>A0A0R3M4D1</accession>
<dbReference type="PANTHER" id="PTHR13789:SF318">
    <property type="entry name" value="GERANYLGERANYL DIPHOSPHATE REDUCTASE"/>
    <property type="match status" value="1"/>
</dbReference>
<evidence type="ECO:0000256" key="3">
    <source>
        <dbReference type="ARBA" id="ARBA00022827"/>
    </source>
</evidence>
<dbReference type="AlphaFoldDB" id="A0A0R3M4D1"/>
<evidence type="ECO:0000313" key="8">
    <source>
        <dbReference type="Proteomes" id="UP000050863"/>
    </source>
</evidence>
<dbReference type="SUPFAM" id="SSF51905">
    <property type="entry name" value="FAD/NAD(P)-binding domain"/>
    <property type="match status" value="1"/>
</dbReference>
<keyword evidence="4" id="KW-0560">Oxidoreductase</keyword>
<dbReference type="PRINTS" id="PR00420">
    <property type="entry name" value="RNGMNOXGNASE"/>
</dbReference>